<sequence>MKSTGTKKTLPDYQSMQGLVAITKDEHPHEQFTTNNHTFPQC</sequence>
<evidence type="ECO:0000313" key="2">
    <source>
        <dbReference type="Proteomes" id="UP000013117"/>
    </source>
</evidence>
<dbReference type="STRING" id="202952.GCA_000747725_00413"/>
<dbReference type="EMBL" id="APPN01000054">
    <property type="protein sequence ID" value="ENV34561.1"/>
    <property type="molecule type" value="Genomic_DNA"/>
</dbReference>
<dbReference type="Proteomes" id="UP000013117">
    <property type="component" value="Unassembled WGS sequence"/>
</dbReference>
<keyword evidence="2" id="KW-1185">Reference proteome</keyword>
<accession>N8YD98</accession>
<organism evidence="1 2">
    <name type="scientific">Acinetobacter gerneri DSM 14967 = CIP 107464 = MTCC 9824</name>
    <dbReference type="NCBI Taxonomy" id="1120926"/>
    <lineage>
        <taxon>Bacteria</taxon>
        <taxon>Pseudomonadati</taxon>
        <taxon>Pseudomonadota</taxon>
        <taxon>Gammaproteobacteria</taxon>
        <taxon>Moraxellales</taxon>
        <taxon>Moraxellaceae</taxon>
        <taxon>Acinetobacter</taxon>
    </lineage>
</organism>
<protein>
    <submittedName>
        <fullName evidence="1">Uncharacterized protein</fullName>
    </submittedName>
</protein>
<reference evidence="1 2" key="1">
    <citation type="submission" date="2013-02" db="EMBL/GenBank/DDBJ databases">
        <title>The Genome Sequence of Acinetobacter gerneri CIP 107464.</title>
        <authorList>
            <consortium name="The Broad Institute Genome Sequencing Platform"/>
            <consortium name="The Broad Institute Genome Sequencing Center for Infectious Disease"/>
            <person name="Cerqueira G."/>
            <person name="Feldgarden M."/>
            <person name="Courvalin P."/>
            <person name="Perichon B."/>
            <person name="Grillot-Courvalin C."/>
            <person name="Clermont D."/>
            <person name="Rocha E."/>
            <person name="Yoon E.-J."/>
            <person name="Nemec A."/>
            <person name="Walker B."/>
            <person name="Young S.K."/>
            <person name="Zeng Q."/>
            <person name="Gargeya S."/>
            <person name="Fitzgerald M."/>
            <person name="Haas B."/>
            <person name="Abouelleil A."/>
            <person name="Alvarado L."/>
            <person name="Arachchi H.M."/>
            <person name="Berlin A.M."/>
            <person name="Chapman S.B."/>
            <person name="Dewar J."/>
            <person name="Goldberg J."/>
            <person name="Griggs A."/>
            <person name="Gujja S."/>
            <person name="Hansen M."/>
            <person name="Howarth C."/>
            <person name="Imamovic A."/>
            <person name="Larimer J."/>
            <person name="McCowan C."/>
            <person name="Murphy C."/>
            <person name="Neiman D."/>
            <person name="Pearson M."/>
            <person name="Priest M."/>
            <person name="Roberts A."/>
            <person name="Saif S."/>
            <person name="Shea T."/>
            <person name="Sisk P."/>
            <person name="Sykes S."/>
            <person name="Wortman J."/>
            <person name="Nusbaum C."/>
            <person name="Birren B."/>
        </authorList>
    </citation>
    <scope>NUCLEOTIDE SEQUENCE [LARGE SCALE GENOMIC DNA]</scope>
    <source>
        <strain evidence="1 2">CIP 107464</strain>
    </source>
</reference>
<comment type="caution">
    <text evidence="1">The sequence shown here is derived from an EMBL/GenBank/DDBJ whole genome shotgun (WGS) entry which is preliminary data.</text>
</comment>
<dbReference type="PATRIC" id="fig|1120926.3.peg.1250"/>
<gene>
    <name evidence="1" type="ORF">F960_01299</name>
</gene>
<proteinExistence type="predicted"/>
<dbReference type="AlphaFoldDB" id="N8YD98"/>
<name>N8YD98_9GAMM</name>
<dbReference type="HOGENOM" id="CLU_3245799_0_0_6"/>
<evidence type="ECO:0000313" key="1">
    <source>
        <dbReference type="EMBL" id="ENV34561.1"/>
    </source>
</evidence>